<reference evidence="8" key="1">
    <citation type="journal article" date="2019" name="Int. J. Syst. Evol. Microbiol.">
        <title>The Global Catalogue of Microorganisms (GCM) 10K type strain sequencing project: providing services to taxonomists for standard genome sequencing and annotation.</title>
        <authorList>
            <consortium name="The Broad Institute Genomics Platform"/>
            <consortium name="The Broad Institute Genome Sequencing Center for Infectious Disease"/>
            <person name="Wu L."/>
            <person name="Ma J."/>
        </authorList>
    </citation>
    <scope>NUCLEOTIDE SEQUENCE [LARGE SCALE GENOMIC DNA]</scope>
    <source>
        <strain evidence="8">JCM 17498</strain>
    </source>
</reference>
<proteinExistence type="predicted"/>
<feature type="transmembrane region" description="Helical" evidence="6">
    <location>
        <begin position="352"/>
        <end position="371"/>
    </location>
</feature>
<feature type="transmembrane region" description="Helical" evidence="6">
    <location>
        <begin position="58"/>
        <end position="79"/>
    </location>
</feature>
<dbReference type="CDD" id="cd12082">
    <property type="entry name" value="MATE_like"/>
    <property type="match status" value="1"/>
</dbReference>
<evidence type="ECO:0000256" key="2">
    <source>
        <dbReference type="ARBA" id="ARBA00022475"/>
    </source>
</evidence>
<comment type="subcellular location">
    <subcellularLocation>
        <location evidence="1">Cell membrane</location>
        <topology evidence="1">Multi-pass membrane protein</topology>
    </subcellularLocation>
</comment>
<feature type="transmembrane region" description="Helical" evidence="6">
    <location>
        <begin position="276"/>
        <end position="302"/>
    </location>
</feature>
<dbReference type="Proteomes" id="UP001500523">
    <property type="component" value="Unassembled WGS sequence"/>
</dbReference>
<dbReference type="InterPro" id="IPR050833">
    <property type="entry name" value="Poly_Biosynth_Transport"/>
</dbReference>
<feature type="transmembrane region" description="Helical" evidence="6">
    <location>
        <begin position="206"/>
        <end position="228"/>
    </location>
</feature>
<evidence type="ECO:0000256" key="6">
    <source>
        <dbReference type="SAM" id="Phobius"/>
    </source>
</evidence>
<feature type="transmembrane region" description="Helical" evidence="6">
    <location>
        <begin position="25"/>
        <end position="46"/>
    </location>
</feature>
<feature type="transmembrane region" description="Helical" evidence="6">
    <location>
        <begin position="173"/>
        <end position="194"/>
    </location>
</feature>
<evidence type="ECO:0000256" key="3">
    <source>
        <dbReference type="ARBA" id="ARBA00022692"/>
    </source>
</evidence>
<keyword evidence="8" id="KW-1185">Reference proteome</keyword>
<comment type="caution">
    <text evidence="7">The sequence shown here is derived from an EMBL/GenBank/DDBJ whole genome shotgun (WGS) entry which is preliminary data.</text>
</comment>
<feature type="transmembrane region" description="Helical" evidence="6">
    <location>
        <begin position="391"/>
        <end position="413"/>
    </location>
</feature>
<feature type="transmembrane region" description="Helical" evidence="6">
    <location>
        <begin position="419"/>
        <end position="438"/>
    </location>
</feature>
<feature type="transmembrane region" description="Helical" evidence="6">
    <location>
        <begin position="100"/>
        <end position="123"/>
    </location>
</feature>
<evidence type="ECO:0000313" key="8">
    <source>
        <dbReference type="Proteomes" id="UP001500523"/>
    </source>
</evidence>
<name>A0ABP7EQ68_9SPHN</name>
<dbReference type="EMBL" id="BAABBF010000011">
    <property type="protein sequence ID" value="GAA3722744.1"/>
    <property type="molecule type" value="Genomic_DNA"/>
</dbReference>
<gene>
    <name evidence="7" type="ORF">GCM10022268_33670</name>
</gene>
<evidence type="ECO:0000256" key="4">
    <source>
        <dbReference type="ARBA" id="ARBA00022989"/>
    </source>
</evidence>
<keyword evidence="3 6" id="KW-0812">Transmembrane</keyword>
<organism evidence="7 8">
    <name type="scientific">Sphingomonas cynarae</name>
    <dbReference type="NCBI Taxonomy" id="930197"/>
    <lineage>
        <taxon>Bacteria</taxon>
        <taxon>Pseudomonadati</taxon>
        <taxon>Pseudomonadota</taxon>
        <taxon>Alphaproteobacteria</taxon>
        <taxon>Sphingomonadales</taxon>
        <taxon>Sphingomonadaceae</taxon>
        <taxon>Sphingomonas</taxon>
    </lineage>
</organism>
<keyword evidence="4 6" id="KW-1133">Transmembrane helix</keyword>
<dbReference type="PANTHER" id="PTHR30250:SF11">
    <property type="entry name" value="O-ANTIGEN TRANSPORTER-RELATED"/>
    <property type="match status" value="1"/>
</dbReference>
<accession>A0ABP7EQ68</accession>
<keyword evidence="5 6" id="KW-0472">Membrane</keyword>
<evidence type="ECO:0000313" key="7">
    <source>
        <dbReference type="EMBL" id="GAA3722744.1"/>
    </source>
</evidence>
<sequence length="450" mass="48848">MGQATVEAPATRQARRRRLPVVPQIWLVAGGGWVGRIVQVVAQLLVVRILTDHLGVEGYGVFALLASLATWFTLSDLGVGVSLQNHISERRASGADTGSLVISASLLAIAACGFVTLLVALTGPLLARFILGDFGFLSPGHKLLVFYAMAFPGIGTALGSLLYRVWFAQHRGYLSNLMPAAGTILGTLGVWIASRTHIEPALSWSVSLFYAPIALLPIFGLGITLARLARLHRPSMELAKTVLRRALRFWLFGIIAATVLQVDFIIMAKVLSARDIVIYSIATRVFGLVFFVYNALLMGLWPMCSEAVAGGRWEEVNRMVRKYVALGAVFVILSGCAIEVTKPWIIATLAPSSRLAIPGSIVVLLTIYYVLRVWTDTFSTVIQSINHLNVLWIALPFQATFSVTFQVLGARWLGLEGMILGLILCFLLTTSWILPLAIHRLSAASPTAEA</sequence>
<feature type="transmembrane region" description="Helical" evidence="6">
    <location>
        <begin position="249"/>
        <end position="270"/>
    </location>
</feature>
<dbReference type="PANTHER" id="PTHR30250">
    <property type="entry name" value="PST FAMILY PREDICTED COLANIC ACID TRANSPORTER"/>
    <property type="match status" value="1"/>
</dbReference>
<protein>
    <submittedName>
        <fullName evidence="7">MATE family efflux transporter</fullName>
    </submittedName>
</protein>
<feature type="transmembrane region" description="Helical" evidence="6">
    <location>
        <begin position="143"/>
        <end position="166"/>
    </location>
</feature>
<keyword evidence="2" id="KW-1003">Cell membrane</keyword>
<feature type="transmembrane region" description="Helical" evidence="6">
    <location>
        <begin position="323"/>
        <end position="346"/>
    </location>
</feature>
<evidence type="ECO:0000256" key="1">
    <source>
        <dbReference type="ARBA" id="ARBA00004651"/>
    </source>
</evidence>
<evidence type="ECO:0000256" key="5">
    <source>
        <dbReference type="ARBA" id="ARBA00023136"/>
    </source>
</evidence>